<sequence length="158" mass="18104">MEETITNLLDTYFTTEEEFADCFVVDITHSNKRLEVFVDSDSAMTFGKCQRISRYLEGYLDEEKPLGEEYMLNVSSPGVDRPLKFYRQYLKNIGRTLEVTSTDGETYTGQLKAATPTEIVLEAKRRIKEGKRKKTVVEDITLAHDAIKKSIVKISFKS</sequence>
<keyword evidence="1 3" id="KW-0963">Cytoplasm</keyword>
<gene>
    <name evidence="3 5" type="primary">rimP</name>
    <name evidence="5" type="ORF">LEM8419_01787</name>
</gene>
<keyword evidence="6" id="KW-1185">Reference proteome</keyword>
<dbReference type="InterPro" id="IPR028989">
    <property type="entry name" value="RimP_N"/>
</dbReference>
<comment type="caution">
    <text evidence="5">The sequence shown here is derived from an EMBL/GenBank/DDBJ whole genome shotgun (WGS) entry which is preliminary data.</text>
</comment>
<dbReference type="Proteomes" id="UP000837803">
    <property type="component" value="Unassembled WGS sequence"/>
</dbReference>
<feature type="domain" description="Ribosome maturation factor RimP N-terminal" evidence="4">
    <location>
        <begin position="21"/>
        <end position="80"/>
    </location>
</feature>
<accession>A0ABM9B0T9</accession>
<dbReference type="InterPro" id="IPR003728">
    <property type="entry name" value="Ribosome_maturation_RimP"/>
</dbReference>
<comment type="similarity">
    <text evidence="3">Belongs to the RimP family.</text>
</comment>
<comment type="subcellular location">
    <subcellularLocation>
        <location evidence="3">Cytoplasm</location>
    </subcellularLocation>
</comment>
<evidence type="ECO:0000256" key="2">
    <source>
        <dbReference type="ARBA" id="ARBA00022517"/>
    </source>
</evidence>
<reference evidence="5" key="1">
    <citation type="submission" date="2021-12" db="EMBL/GenBank/DDBJ databases">
        <authorList>
            <person name="Rodrigo-Torres L."/>
            <person name="Arahal R. D."/>
            <person name="Lucena T."/>
        </authorList>
    </citation>
    <scope>NUCLEOTIDE SEQUENCE</scope>
    <source>
        <strain evidence="5">CECT 8419</strain>
    </source>
</reference>
<dbReference type="HAMAP" id="MF_01077">
    <property type="entry name" value="RimP"/>
    <property type="match status" value="1"/>
</dbReference>
<organism evidence="5 6">
    <name type="scientific">Neolewinella maritima</name>
    <dbReference type="NCBI Taxonomy" id="1383882"/>
    <lineage>
        <taxon>Bacteria</taxon>
        <taxon>Pseudomonadati</taxon>
        <taxon>Bacteroidota</taxon>
        <taxon>Saprospiria</taxon>
        <taxon>Saprospirales</taxon>
        <taxon>Lewinellaceae</taxon>
        <taxon>Neolewinella</taxon>
    </lineage>
</organism>
<comment type="function">
    <text evidence="3">Required for maturation of 30S ribosomal subunits.</text>
</comment>
<evidence type="ECO:0000313" key="5">
    <source>
        <dbReference type="EMBL" id="CAH1000653.1"/>
    </source>
</evidence>
<dbReference type="Gene3D" id="3.30.300.70">
    <property type="entry name" value="RimP-like superfamily, N-terminal"/>
    <property type="match status" value="1"/>
</dbReference>
<evidence type="ECO:0000256" key="3">
    <source>
        <dbReference type="HAMAP-Rule" id="MF_01077"/>
    </source>
</evidence>
<name>A0ABM9B0T9_9BACT</name>
<evidence type="ECO:0000256" key="1">
    <source>
        <dbReference type="ARBA" id="ARBA00022490"/>
    </source>
</evidence>
<dbReference type="PANTHER" id="PTHR33867:SF1">
    <property type="entry name" value="RIBOSOME MATURATION FACTOR RIMP"/>
    <property type="match status" value="1"/>
</dbReference>
<keyword evidence="2 3" id="KW-0690">Ribosome biogenesis</keyword>
<dbReference type="SUPFAM" id="SSF75420">
    <property type="entry name" value="YhbC-like, N-terminal domain"/>
    <property type="match status" value="1"/>
</dbReference>
<dbReference type="InterPro" id="IPR035956">
    <property type="entry name" value="RimP_N_sf"/>
</dbReference>
<evidence type="ECO:0000259" key="4">
    <source>
        <dbReference type="Pfam" id="PF02576"/>
    </source>
</evidence>
<proteinExistence type="inferred from homology"/>
<dbReference type="EMBL" id="CAKLPZ010000002">
    <property type="protein sequence ID" value="CAH1000653.1"/>
    <property type="molecule type" value="Genomic_DNA"/>
</dbReference>
<evidence type="ECO:0000313" key="6">
    <source>
        <dbReference type="Proteomes" id="UP000837803"/>
    </source>
</evidence>
<dbReference type="RefSeq" id="WP_238750690.1">
    <property type="nucleotide sequence ID" value="NZ_CAKLPZ010000002.1"/>
</dbReference>
<dbReference type="PANTHER" id="PTHR33867">
    <property type="entry name" value="RIBOSOME MATURATION FACTOR RIMP"/>
    <property type="match status" value="1"/>
</dbReference>
<protein>
    <recommendedName>
        <fullName evidence="3">Ribosome maturation factor RimP</fullName>
    </recommendedName>
</protein>
<dbReference type="Pfam" id="PF02576">
    <property type="entry name" value="RimP_N"/>
    <property type="match status" value="1"/>
</dbReference>